<keyword evidence="2" id="KW-1185">Reference proteome</keyword>
<reference evidence="1 2" key="1">
    <citation type="submission" date="2017-10" db="EMBL/GenBank/DDBJ databases">
        <title>Draft genome of two endophytic bacteria isolated from 'guarana' Paullinia cupana (Mart.) Ducke.</title>
        <authorList>
            <person name="Siqueira K.A."/>
            <person name="Liotti R.G."/>
            <person name="Mendes T.A."/>
            <person name="Soares M.A."/>
        </authorList>
    </citation>
    <scope>NUCLEOTIDE SEQUENCE [LARGE SCALE GENOMIC DNA]</scope>
    <source>
        <strain evidence="1 2">342</strain>
    </source>
</reference>
<sequence length="115" mass="12374">MTCPEQHFQIVKFFIQLILKRDIQVSGLGTVGILIPAVPRPANQRAAGVSAPTFFTTERVPLCAGLQENSGFVPAAPPGHSRAAGEYPLAHHFIKQNIAPATGRFERGADIAPQF</sequence>
<evidence type="ECO:0000313" key="2">
    <source>
        <dbReference type="Proteomes" id="UP000239181"/>
    </source>
</evidence>
<dbReference type="AlphaFoldDB" id="A0A2S9I749"/>
<organism evidence="1 2">
    <name type="scientific">Pantoea coffeiphila</name>
    <dbReference type="NCBI Taxonomy" id="1465635"/>
    <lineage>
        <taxon>Bacteria</taxon>
        <taxon>Pseudomonadati</taxon>
        <taxon>Pseudomonadota</taxon>
        <taxon>Gammaproteobacteria</taxon>
        <taxon>Enterobacterales</taxon>
        <taxon>Erwiniaceae</taxon>
        <taxon>Pantoea</taxon>
    </lineage>
</organism>
<name>A0A2S9I749_9GAMM</name>
<gene>
    <name evidence="1" type="ORF">CQW29_20475</name>
</gene>
<evidence type="ECO:0000313" key="1">
    <source>
        <dbReference type="EMBL" id="PRD13623.1"/>
    </source>
</evidence>
<dbReference type="EMBL" id="PDET01000017">
    <property type="protein sequence ID" value="PRD13623.1"/>
    <property type="molecule type" value="Genomic_DNA"/>
</dbReference>
<accession>A0A2S9I749</accession>
<proteinExistence type="predicted"/>
<dbReference type="Proteomes" id="UP000239181">
    <property type="component" value="Unassembled WGS sequence"/>
</dbReference>
<protein>
    <submittedName>
        <fullName evidence="1">Uncharacterized protein</fullName>
    </submittedName>
</protein>
<comment type="caution">
    <text evidence="1">The sequence shown here is derived from an EMBL/GenBank/DDBJ whole genome shotgun (WGS) entry which is preliminary data.</text>
</comment>